<comment type="catalytic activity">
    <reaction evidence="6">
        <text>5-hydroxy-(6E,8Z,11Z,14Z)-eicosatetraenoate + ATP + CoA = 5-hydroxy-(6E,8Z,11Z,14Z)-eicosatetraenoyl-CoA + AMP + diphosphate</text>
        <dbReference type="Rhea" id="RHEA:52108"/>
        <dbReference type="ChEBI" id="CHEBI:30616"/>
        <dbReference type="ChEBI" id="CHEBI:33019"/>
        <dbReference type="ChEBI" id="CHEBI:57287"/>
        <dbReference type="ChEBI" id="CHEBI:65341"/>
        <dbReference type="ChEBI" id="CHEBI:136407"/>
        <dbReference type="ChEBI" id="CHEBI:456215"/>
    </reaction>
    <physiologicalReaction direction="left-to-right" evidence="6">
        <dbReference type="Rhea" id="RHEA:52109"/>
    </physiologicalReaction>
</comment>
<dbReference type="Proteomes" id="UP000230750">
    <property type="component" value="Unassembled WGS sequence"/>
</dbReference>
<dbReference type="AlphaFoldDB" id="A0A2G8L349"/>
<proteinExistence type="inferred from homology"/>
<dbReference type="GO" id="GO:0005783">
    <property type="term" value="C:endoplasmic reticulum"/>
    <property type="evidence" value="ECO:0007669"/>
    <property type="project" value="TreeGrafter"/>
</dbReference>
<keyword evidence="5 13" id="KW-0067">ATP-binding</keyword>
<accession>A0A2G8L349</accession>
<comment type="function">
    <text evidence="13">Catalyzes the conversion of long-chain fatty acids to their active form acyl-CoAs for both synthesis of cellular lipids, and degradation via beta-oxidation.</text>
</comment>
<evidence type="ECO:0000256" key="3">
    <source>
        <dbReference type="ARBA" id="ARBA00022741"/>
    </source>
</evidence>
<comment type="catalytic activity">
    <reaction evidence="8">
        <text>12-hydroxy-(5Z,8Z,10E,14Z)-eicosatetraenoate + ATP + CoA = 12-hydroxy-(5Z,8Z,10E,14Z)-eicosatetraenoyl-CoA + AMP + diphosphate</text>
        <dbReference type="Rhea" id="RHEA:52112"/>
        <dbReference type="ChEBI" id="CHEBI:30616"/>
        <dbReference type="ChEBI" id="CHEBI:33019"/>
        <dbReference type="ChEBI" id="CHEBI:57287"/>
        <dbReference type="ChEBI" id="CHEBI:90718"/>
        <dbReference type="ChEBI" id="CHEBI:136408"/>
        <dbReference type="ChEBI" id="CHEBI:456215"/>
    </reaction>
    <physiologicalReaction direction="left-to-right" evidence="8">
        <dbReference type="Rhea" id="RHEA:52113"/>
    </physiologicalReaction>
</comment>
<evidence type="ECO:0000256" key="11">
    <source>
        <dbReference type="ARBA" id="ARBA00024565"/>
    </source>
</evidence>
<dbReference type="Pfam" id="PF00501">
    <property type="entry name" value="AMP-binding"/>
    <property type="match status" value="1"/>
</dbReference>
<evidence type="ECO:0000313" key="16">
    <source>
        <dbReference type="Proteomes" id="UP000230750"/>
    </source>
</evidence>
<dbReference type="InterPro" id="IPR000873">
    <property type="entry name" value="AMP-dep_synth/lig_dom"/>
</dbReference>
<dbReference type="InterPro" id="IPR020845">
    <property type="entry name" value="AMP-binding_CS"/>
</dbReference>
<keyword evidence="4 13" id="KW-0276">Fatty acid metabolism</keyword>
<keyword evidence="16" id="KW-1185">Reference proteome</keyword>
<dbReference type="PROSITE" id="PS00455">
    <property type="entry name" value="AMP_BINDING"/>
    <property type="match status" value="1"/>
</dbReference>
<dbReference type="PANTHER" id="PTHR43272">
    <property type="entry name" value="LONG-CHAIN-FATTY-ACID--COA LIGASE"/>
    <property type="match status" value="1"/>
</dbReference>
<comment type="catalytic activity">
    <reaction evidence="12">
        <text>hexadecanoate + ATP + CoA = hexadecanoyl-CoA + AMP + diphosphate</text>
        <dbReference type="Rhea" id="RHEA:30751"/>
        <dbReference type="ChEBI" id="CHEBI:7896"/>
        <dbReference type="ChEBI" id="CHEBI:30616"/>
        <dbReference type="ChEBI" id="CHEBI:33019"/>
        <dbReference type="ChEBI" id="CHEBI:57287"/>
        <dbReference type="ChEBI" id="CHEBI:57379"/>
        <dbReference type="ChEBI" id="CHEBI:456215"/>
    </reaction>
    <physiologicalReaction direction="left-to-right" evidence="12">
        <dbReference type="Rhea" id="RHEA:30752"/>
    </physiologicalReaction>
</comment>
<dbReference type="CDD" id="cd05927">
    <property type="entry name" value="LC-FACS_euk"/>
    <property type="match status" value="1"/>
</dbReference>
<evidence type="ECO:0000256" key="4">
    <source>
        <dbReference type="ARBA" id="ARBA00022832"/>
    </source>
</evidence>
<evidence type="ECO:0000256" key="6">
    <source>
        <dbReference type="ARBA" id="ARBA00024469"/>
    </source>
</evidence>
<evidence type="ECO:0000256" key="10">
    <source>
        <dbReference type="ARBA" id="ARBA00024548"/>
    </source>
</evidence>
<comment type="similarity">
    <text evidence="1 13">Belongs to the ATP-dependent AMP-binding enzyme family.</text>
</comment>
<gene>
    <name evidence="15" type="ORF">BSL78_08543</name>
</gene>
<dbReference type="OrthoDB" id="1700726at2759"/>
<evidence type="ECO:0000256" key="12">
    <source>
        <dbReference type="ARBA" id="ARBA00049139"/>
    </source>
</evidence>
<dbReference type="STRING" id="307972.A0A2G8L349"/>
<evidence type="ECO:0000256" key="13">
    <source>
        <dbReference type="RuleBase" id="RU369030"/>
    </source>
</evidence>
<comment type="caution">
    <text evidence="15">The sequence shown here is derived from an EMBL/GenBank/DDBJ whole genome shotgun (WGS) entry which is preliminary data.</text>
</comment>
<comment type="catalytic activity">
    <reaction evidence="9">
        <text>15-hydroxy-(5Z,8Z,11Z,13E)-eicosatetraenoate + ATP + CoA = 15-hydroxy-(5Z,8Z,11Z,13E)-eicosatetraenoyl-CoA + AMP + diphosphate</text>
        <dbReference type="Rhea" id="RHEA:52116"/>
        <dbReference type="ChEBI" id="CHEBI:30616"/>
        <dbReference type="ChEBI" id="CHEBI:33019"/>
        <dbReference type="ChEBI" id="CHEBI:57287"/>
        <dbReference type="ChEBI" id="CHEBI:78832"/>
        <dbReference type="ChEBI" id="CHEBI:136409"/>
        <dbReference type="ChEBI" id="CHEBI:456215"/>
    </reaction>
    <physiologicalReaction direction="left-to-right" evidence="9">
        <dbReference type="Rhea" id="RHEA:52117"/>
    </physiologicalReaction>
</comment>
<keyword evidence="2 13" id="KW-0436">Ligase</keyword>
<dbReference type="InterPro" id="IPR045311">
    <property type="entry name" value="LC-FACS_euk"/>
</dbReference>
<evidence type="ECO:0000313" key="15">
    <source>
        <dbReference type="EMBL" id="PIK54570.1"/>
    </source>
</evidence>
<dbReference type="SUPFAM" id="SSF56801">
    <property type="entry name" value="Acetyl-CoA synthetase-like"/>
    <property type="match status" value="1"/>
</dbReference>
<dbReference type="InterPro" id="IPR042099">
    <property type="entry name" value="ANL_N_sf"/>
</dbReference>
<evidence type="ECO:0000256" key="1">
    <source>
        <dbReference type="ARBA" id="ARBA00006432"/>
    </source>
</evidence>
<evidence type="ECO:0000256" key="2">
    <source>
        <dbReference type="ARBA" id="ARBA00022598"/>
    </source>
</evidence>
<evidence type="ECO:0000256" key="7">
    <source>
        <dbReference type="ARBA" id="ARBA00024484"/>
    </source>
</evidence>
<name>A0A2G8L349_STIJA</name>
<dbReference type="GO" id="GO:0016020">
    <property type="term" value="C:membrane"/>
    <property type="evidence" value="ECO:0007669"/>
    <property type="project" value="TreeGrafter"/>
</dbReference>
<evidence type="ECO:0000256" key="5">
    <source>
        <dbReference type="ARBA" id="ARBA00022840"/>
    </source>
</evidence>
<dbReference type="Gene3D" id="3.40.50.12780">
    <property type="entry name" value="N-terminal domain of ligase-like"/>
    <property type="match status" value="1"/>
</dbReference>
<reference evidence="15 16" key="1">
    <citation type="journal article" date="2017" name="PLoS Biol.">
        <title>The sea cucumber genome provides insights into morphological evolution and visceral regeneration.</title>
        <authorList>
            <person name="Zhang X."/>
            <person name="Sun L."/>
            <person name="Yuan J."/>
            <person name="Sun Y."/>
            <person name="Gao Y."/>
            <person name="Zhang L."/>
            <person name="Li S."/>
            <person name="Dai H."/>
            <person name="Hamel J.F."/>
            <person name="Liu C."/>
            <person name="Yu Y."/>
            <person name="Liu S."/>
            <person name="Lin W."/>
            <person name="Guo K."/>
            <person name="Jin S."/>
            <person name="Xu P."/>
            <person name="Storey K.B."/>
            <person name="Huan P."/>
            <person name="Zhang T."/>
            <person name="Zhou Y."/>
            <person name="Zhang J."/>
            <person name="Lin C."/>
            <person name="Li X."/>
            <person name="Xing L."/>
            <person name="Huo D."/>
            <person name="Sun M."/>
            <person name="Wang L."/>
            <person name="Mercier A."/>
            <person name="Li F."/>
            <person name="Yang H."/>
            <person name="Xiang J."/>
        </authorList>
    </citation>
    <scope>NUCLEOTIDE SEQUENCE [LARGE SCALE GENOMIC DNA]</scope>
    <source>
        <strain evidence="15">Shaxun</strain>
        <tissue evidence="15">Muscle</tissue>
    </source>
</reference>
<dbReference type="PANTHER" id="PTHR43272:SF106">
    <property type="entry name" value="LONG-CHAIN-FATTY-ACID--COA LIGASE"/>
    <property type="match status" value="1"/>
</dbReference>
<comment type="catalytic activity">
    <reaction evidence="11">
        <text>(E)-hexadec-2-enoate + ATP + CoA = (2E)-hexadecenoyl-CoA + AMP + diphosphate</text>
        <dbReference type="Rhea" id="RHEA:36139"/>
        <dbReference type="ChEBI" id="CHEBI:30616"/>
        <dbReference type="ChEBI" id="CHEBI:33019"/>
        <dbReference type="ChEBI" id="CHEBI:57287"/>
        <dbReference type="ChEBI" id="CHEBI:61526"/>
        <dbReference type="ChEBI" id="CHEBI:72745"/>
        <dbReference type="ChEBI" id="CHEBI:456215"/>
    </reaction>
    <physiologicalReaction direction="left-to-right" evidence="11">
        <dbReference type="Rhea" id="RHEA:36140"/>
    </physiologicalReaction>
</comment>
<protein>
    <recommendedName>
        <fullName evidence="13">Long-chain-fatty-acid--CoA ligase</fullName>
        <ecNumber evidence="13">6.2.1.3</ecNumber>
    </recommendedName>
</protein>
<evidence type="ECO:0000256" key="9">
    <source>
        <dbReference type="ARBA" id="ARBA00024532"/>
    </source>
</evidence>
<dbReference type="EC" id="6.2.1.3" evidence="13"/>
<dbReference type="GO" id="GO:0005524">
    <property type="term" value="F:ATP binding"/>
    <property type="evidence" value="ECO:0007669"/>
    <property type="project" value="UniProtKB-KW"/>
</dbReference>
<organism evidence="15 16">
    <name type="scientific">Stichopus japonicus</name>
    <name type="common">Sea cucumber</name>
    <dbReference type="NCBI Taxonomy" id="307972"/>
    <lineage>
        <taxon>Eukaryota</taxon>
        <taxon>Metazoa</taxon>
        <taxon>Echinodermata</taxon>
        <taxon>Eleutherozoa</taxon>
        <taxon>Echinozoa</taxon>
        <taxon>Holothuroidea</taxon>
        <taxon>Aspidochirotacea</taxon>
        <taxon>Aspidochirotida</taxon>
        <taxon>Stichopodidae</taxon>
        <taxon>Apostichopus</taxon>
    </lineage>
</organism>
<feature type="domain" description="AMP-dependent synthetase/ligase" evidence="14">
    <location>
        <begin position="123"/>
        <end position="494"/>
    </location>
</feature>
<evidence type="ECO:0000259" key="14">
    <source>
        <dbReference type="Pfam" id="PF00501"/>
    </source>
</evidence>
<sequence>MQYSILTTRFVLLVALENVSDPGMSAALELISEPLVVTALGAVALTTAYMMSQSTKGRQVPPVDLKKQSIELPGDEHIHVSPLMKDGKYMEYRYEDVRTVYDSFMHGLKVNEDADCMGQCTDKGVDWMSFKEVYESAQRLGSGLVAKGLEPGKEALVGIYAQNRLQWGLIETSCLIYSLVSVPLYDTLGPDICTFIINQEVTQEVKDKAKETEVEIILLTDLEELGRENLLDPVPPKPEDLYTICYTSGTTGSPKGAMISHGNIIASSGGVQMMSEQPSMKFRPGITILSYLPLAHLYERLNEILVTMHGGRIAYYRGDVKLIMEDLQNVQPMGFPSVPRLLNRVYDKVMQGVNSSNWIKRKMFFYALSSKKADLDRGIIRNDTIWDKLAFKRIQTLMGGQIEIMFSGAAPLSPETMTFLRCAVGCPVLEGYGQTESGVISTLTLPGDHTAGHVGPPLPCNAIKLVDVPEMEYLAKDQKGEICFKGPNVFKGYWKDPEKTKEAVDEDGWLHSGDIGEWLPNGTLKIIDRRKHIFKLAQGEYLAPEKIENIYLQSLFIEQAWVHGESLQSFAVAVVVPDREFLEPWAKKQQITGDFKALCKHKKIKEAILKDLSEKGKKAGLKSFEQAKDITVFNEPFSVENGLMTPTFKIKRPALKKKFQTEIQNMYAAATQNKI</sequence>
<keyword evidence="3 13" id="KW-0547">Nucleotide-binding</keyword>
<comment type="catalytic activity">
    <reaction evidence="7">
        <text>a long-chain fatty acid + ATP + CoA = a long-chain fatty acyl-CoA + AMP + diphosphate</text>
        <dbReference type="Rhea" id="RHEA:15421"/>
        <dbReference type="ChEBI" id="CHEBI:30616"/>
        <dbReference type="ChEBI" id="CHEBI:33019"/>
        <dbReference type="ChEBI" id="CHEBI:57287"/>
        <dbReference type="ChEBI" id="CHEBI:57560"/>
        <dbReference type="ChEBI" id="CHEBI:83139"/>
        <dbReference type="ChEBI" id="CHEBI:456215"/>
        <dbReference type="EC" id="6.2.1.3"/>
    </reaction>
    <physiologicalReaction direction="left-to-right" evidence="7">
        <dbReference type="Rhea" id="RHEA:15422"/>
    </physiologicalReaction>
</comment>
<evidence type="ECO:0000256" key="8">
    <source>
        <dbReference type="ARBA" id="ARBA00024495"/>
    </source>
</evidence>
<keyword evidence="13" id="KW-0443">Lipid metabolism</keyword>
<dbReference type="EMBL" id="MRZV01000244">
    <property type="protein sequence ID" value="PIK54570.1"/>
    <property type="molecule type" value="Genomic_DNA"/>
</dbReference>
<dbReference type="GO" id="GO:0047676">
    <property type="term" value="F:arachidonate-CoA ligase activity"/>
    <property type="evidence" value="ECO:0007669"/>
    <property type="project" value="UniProtKB-EC"/>
</dbReference>
<comment type="catalytic activity">
    <reaction evidence="10">
        <text>(5Z,8Z,11Z,14Z)-eicosatetraenoate + ATP + CoA = (5Z,8Z,11Z,14Z)-eicosatetraenoyl-CoA + AMP + diphosphate</text>
        <dbReference type="Rhea" id="RHEA:19713"/>
        <dbReference type="ChEBI" id="CHEBI:30616"/>
        <dbReference type="ChEBI" id="CHEBI:32395"/>
        <dbReference type="ChEBI" id="CHEBI:33019"/>
        <dbReference type="ChEBI" id="CHEBI:57287"/>
        <dbReference type="ChEBI" id="CHEBI:57368"/>
        <dbReference type="ChEBI" id="CHEBI:456215"/>
        <dbReference type="EC" id="6.2.1.15"/>
    </reaction>
    <physiologicalReaction direction="left-to-right" evidence="10">
        <dbReference type="Rhea" id="RHEA:19714"/>
    </physiologicalReaction>
</comment>